<dbReference type="RefSeq" id="WP_066098273.1">
    <property type="nucleotide sequence ID" value="NZ_CP016027.1"/>
</dbReference>
<evidence type="ECO:0000313" key="2">
    <source>
        <dbReference type="Proteomes" id="UP000078596"/>
    </source>
</evidence>
<dbReference type="KEGG" id="haz:A9404_02230"/>
<dbReference type="AlphaFoldDB" id="A0A191ZEQ5"/>
<protein>
    <recommendedName>
        <fullName evidence="3">SsuA/THI5-like domain-containing protein</fullName>
    </recommendedName>
</protein>
<evidence type="ECO:0008006" key="3">
    <source>
        <dbReference type="Google" id="ProtNLM"/>
    </source>
</evidence>
<reference evidence="1 2" key="1">
    <citation type="submission" date="2016-06" db="EMBL/GenBank/DDBJ databases">
        <title>Insight into the functional genes involving in sulfur oxidation in Pearl River water.</title>
        <authorList>
            <person name="Luo J."/>
            <person name="Tan X."/>
            <person name="Lin W."/>
        </authorList>
    </citation>
    <scope>NUCLEOTIDE SEQUENCE [LARGE SCALE GENOMIC DNA]</scope>
    <source>
        <strain evidence="1 2">LS2</strain>
    </source>
</reference>
<keyword evidence="2" id="KW-1185">Reference proteome</keyword>
<proteinExistence type="predicted"/>
<accession>A0A191ZEQ5</accession>
<dbReference type="Proteomes" id="UP000078596">
    <property type="component" value="Chromosome"/>
</dbReference>
<dbReference type="EMBL" id="CP016027">
    <property type="protein sequence ID" value="ANJ66353.1"/>
    <property type="molecule type" value="Genomic_DNA"/>
</dbReference>
<sequence length="302" mass="34203">MPGLAARGLLVLAALALLAGSSYLGYRFVSDVSQDEIRISSNPWVGFTPFIYAQEKGWLDDTPFHFVWQVDLTENVRLFERGFTQGFTATQYEMLHAQDHAKLKPVFLIDRSDGADVILSNRTLPELKVIKLPITVYLERGSLQSDIFHAFTRENHLDGVDFELLNAAQKSMTEIQPGDAPLILISYAPYASQIMENGFKIIASTHTLTSFNVIDALFVDKDIISAELDQFLKLKQIYIRAVHALQQDPEAYYETIHGYLEGQTYAQFMQSTREIEWFVQPPGKLILQQLRAQGVETDQLLP</sequence>
<gene>
    <name evidence="1" type="ORF">A9404_02230</name>
</gene>
<evidence type="ECO:0000313" key="1">
    <source>
        <dbReference type="EMBL" id="ANJ66353.1"/>
    </source>
</evidence>
<organism evidence="1 2">
    <name type="scientific">Halothiobacillus diazotrophicus</name>
    <dbReference type="NCBI Taxonomy" id="1860122"/>
    <lineage>
        <taxon>Bacteria</taxon>
        <taxon>Pseudomonadati</taxon>
        <taxon>Pseudomonadota</taxon>
        <taxon>Gammaproteobacteria</taxon>
        <taxon>Chromatiales</taxon>
        <taxon>Halothiobacillaceae</taxon>
        <taxon>Halothiobacillus</taxon>
    </lineage>
</organism>
<dbReference type="SUPFAM" id="SSF53850">
    <property type="entry name" value="Periplasmic binding protein-like II"/>
    <property type="match status" value="1"/>
</dbReference>
<name>A0A191ZEQ5_9GAMM</name>
<dbReference type="OrthoDB" id="5292144at2"/>
<dbReference type="STRING" id="1860122.A9404_02230"/>